<feature type="active site" description="For glutaminase activity" evidence="7">
    <location>
        <position position="118"/>
    </location>
</feature>
<feature type="binding site" evidence="7">
    <location>
        <position position="541"/>
    </location>
    <ligand>
        <name>deamido-NAD(+)</name>
        <dbReference type="ChEBI" id="CHEBI:58437"/>
        <note>ligand shared between two neighboring subunits</note>
    </ligand>
</feature>
<dbReference type="PANTHER" id="PTHR23090">
    <property type="entry name" value="NH 3 /GLUTAMINE-DEPENDENT NAD + SYNTHETASE"/>
    <property type="match status" value="1"/>
</dbReference>
<evidence type="ECO:0000256" key="7">
    <source>
        <dbReference type="HAMAP-Rule" id="MF_02090"/>
    </source>
</evidence>
<dbReference type="CDD" id="cd07570">
    <property type="entry name" value="GAT_Gln-NAD-synth"/>
    <property type="match status" value="1"/>
</dbReference>
<dbReference type="InterPro" id="IPR014445">
    <property type="entry name" value="Gln-dep_NAD_synthase"/>
</dbReference>
<keyword evidence="11" id="KW-0614">Plasmid</keyword>
<comment type="caution">
    <text evidence="7">Lacks conserved residue(s) required for the propagation of feature annotation.</text>
</comment>
<proteinExistence type="inferred from homology"/>
<keyword evidence="5 7" id="KW-0067">ATP-binding</keyword>
<feature type="binding site" evidence="7">
    <location>
        <position position="386"/>
    </location>
    <ligand>
        <name>deamido-NAD(+)</name>
        <dbReference type="ChEBI" id="CHEBI:58437"/>
        <note>ligand shared between two neighboring subunits</note>
    </ligand>
</feature>
<comment type="function">
    <text evidence="7">Catalyzes the ATP-dependent amidation of deamido-NAD to form NAD. Uses L-glutamine as a nitrogen source.</text>
</comment>
<evidence type="ECO:0000256" key="9">
    <source>
        <dbReference type="RuleBase" id="RU003811"/>
    </source>
</evidence>
<evidence type="ECO:0000256" key="2">
    <source>
        <dbReference type="ARBA" id="ARBA00007145"/>
    </source>
</evidence>
<dbReference type="PIRSF" id="PIRSF006630">
    <property type="entry name" value="NADS_GAT"/>
    <property type="match status" value="1"/>
</dbReference>
<feature type="binding site" evidence="7">
    <location>
        <position position="415"/>
    </location>
    <ligand>
        <name>deamido-NAD(+)</name>
        <dbReference type="ChEBI" id="CHEBI:58437"/>
        <note>ligand shared between two neighboring subunits</note>
    </ligand>
</feature>
<dbReference type="SUPFAM" id="SSF52402">
    <property type="entry name" value="Adenine nucleotide alpha hydrolases-like"/>
    <property type="match status" value="1"/>
</dbReference>
<dbReference type="NCBIfam" id="TIGR00552">
    <property type="entry name" value="nadE"/>
    <property type="match status" value="1"/>
</dbReference>
<keyword evidence="6 7" id="KW-0520">NAD</keyword>
<gene>
    <name evidence="7" type="primary">nadE</name>
    <name evidence="11" type="ORF">HUE56_07940</name>
</gene>
<feature type="binding site" evidence="7">
    <location>
        <begin position="300"/>
        <end position="307"/>
    </location>
    <ligand>
        <name>ATP</name>
        <dbReference type="ChEBI" id="CHEBI:30616"/>
    </ligand>
</feature>
<comment type="similarity">
    <text evidence="9">Belongs to the NAD synthetase family.</text>
</comment>
<evidence type="ECO:0000313" key="12">
    <source>
        <dbReference type="Proteomes" id="UP000509702"/>
    </source>
</evidence>
<dbReference type="InterPro" id="IPR003010">
    <property type="entry name" value="C-N_Hydrolase"/>
</dbReference>
<comment type="pathway">
    <text evidence="1 7 8">Cofactor biosynthesis; NAD(+) biosynthesis; NAD(+) from deamido-NAD(+) (L-Gln route): step 1/1.</text>
</comment>
<dbReference type="Gene3D" id="3.40.50.620">
    <property type="entry name" value="HUPs"/>
    <property type="match status" value="1"/>
</dbReference>
<dbReference type="GO" id="GO:0005524">
    <property type="term" value="F:ATP binding"/>
    <property type="evidence" value="ECO:0007669"/>
    <property type="project" value="UniProtKB-UniRule"/>
</dbReference>
<dbReference type="SUPFAM" id="SSF56317">
    <property type="entry name" value="Carbon-nitrogen hydrolase"/>
    <property type="match status" value="1"/>
</dbReference>
<keyword evidence="12" id="KW-1185">Reference proteome</keyword>
<name>A0A6N1AG87_9PROT</name>
<dbReference type="PANTHER" id="PTHR23090:SF9">
    <property type="entry name" value="GLUTAMINE-DEPENDENT NAD(+) SYNTHETASE"/>
    <property type="match status" value="1"/>
</dbReference>
<dbReference type="GO" id="GO:0003952">
    <property type="term" value="F:NAD+ synthase (glutamine-hydrolyzing) activity"/>
    <property type="evidence" value="ECO:0007669"/>
    <property type="project" value="UniProtKB-UniRule"/>
</dbReference>
<dbReference type="InterPro" id="IPR022310">
    <property type="entry name" value="NAD/GMP_synthase"/>
</dbReference>
<keyword evidence="4 7" id="KW-0547">Nucleotide-binding</keyword>
<organism evidence="11 12">
    <name type="scientific">Azospirillum oryzae</name>
    <dbReference type="NCBI Taxonomy" id="286727"/>
    <lineage>
        <taxon>Bacteria</taxon>
        <taxon>Pseudomonadati</taxon>
        <taxon>Pseudomonadota</taxon>
        <taxon>Alphaproteobacteria</taxon>
        <taxon>Rhodospirillales</taxon>
        <taxon>Azospirillaceae</taxon>
        <taxon>Azospirillum</taxon>
    </lineage>
</organism>
<evidence type="ECO:0000259" key="10">
    <source>
        <dbReference type="PROSITE" id="PS50263"/>
    </source>
</evidence>
<evidence type="ECO:0000256" key="3">
    <source>
        <dbReference type="ARBA" id="ARBA00022598"/>
    </source>
</evidence>
<sequence length="570" mass="61053">MFSTSSRTLRIVCIQANPTVGALQSNFDIVRRHRERYRGKADLLVFSECFGTGYPLQDLVLRPGFRRDFRTALDALAGEMRGDGGPAVLVGGPLDGASLPYNAAFLIETDGSMKVVLKHTLPNDEVYDEKRVFAPGPVPSPVDFRGFRLGIAICEDFWHGKVAQALAAEGAEVLIVPNGSHFRNGKQAVRLAIGRRTVKASGLPVLYVNQVGGQDSLVFDGGSYAMDRAGLVLAQAGFRECDFDITLERGEDGGVNLRRGDVLGMLPNGYPDETEAMYRALVLGLRDYVNKNGFPGVVLGMSGGIDSALSAAVAVDALGADRVLLVRMPSPYTSAESMEDAERAAALLGTRLLTVPIAPAMNAFDGMLAPVFAGRPVPADDTTFENVQARARGMTLMALSNRLGLMVLSTGNKSEMSVGYATLYGDMCGGYSVLKDVYKTVVFRLARWRNAHIPSGLLGPRGAVMPGRIIVRPPSAELRAGQTDEQALGAYEHLDAVLATMVEGLNGADRAAELASAAVGQPISVAYAERIGRMTARAQYKRDQSPPGVVVTERTYGPGWRLPVTNHYGL</sequence>
<dbReference type="EC" id="6.3.5.1" evidence="7 8"/>
<dbReference type="EMBL" id="CP054618">
    <property type="protein sequence ID" value="QKS50463.1"/>
    <property type="molecule type" value="Genomic_DNA"/>
</dbReference>
<dbReference type="OrthoDB" id="9760188at2"/>
<keyword evidence="3 7" id="KW-0436">Ligase</keyword>
<feature type="binding site" evidence="7">
    <location>
        <position position="180"/>
    </location>
    <ligand>
        <name>L-glutamine</name>
        <dbReference type="ChEBI" id="CHEBI:58359"/>
    </ligand>
</feature>
<feature type="domain" description="CN hydrolase" evidence="10">
    <location>
        <begin position="9"/>
        <end position="257"/>
    </location>
</feature>
<dbReference type="GO" id="GO:0009435">
    <property type="term" value="P:NAD+ biosynthetic process"/>
    <property type="evidence" value="ECO:0007669"/>
    <property type="project" value="UniProtKB-UniRule"/>
</dbReference>
<dbReference type="InterPro" id="IPR036526">
    <property type="entry name" value="C-N_Hydrolase_sf"/>
</dbReference>
<dbReference type="UniPathway" id="UPA00253">
    <property type="reaction ID" value="UER00334"/>
</dbReference>
<evidence type="ECO:0000256" key="4">
    <source>
        <dbReference type="ARBA" id="ARBA00022741"/>
    </source>
</evidence>
<protein>
    <recommendedName>
        <fullName evidence="7 8">Glutamine-dependent NAD(+) synthetase</fullName>
        <ecNumber evidence="7 8">6.3.5.1</ecNumber>
    </recommendedName>
    <alternativeName>
        <fullName evidence="7 8">NAD(+) synthase [glutamine-hydrolyzing]</fullName>
    </alternativeName>
</protein>
<dbReference type="HAMAP" id="MF_02090">
    <property type="entry name" value="NadE_glutamine_dep"/>
    <property type="match status" value="1"/>
</dbReference>
<reference evidence="11 12" key="1">
    <citation type="submission" date="2020-06" db="EMBL/GenBank/DDBJ databases">
        <title>Complete genome of Azosprillum oryzae KACC14407.</title>
        <authorList>
            <person name="Kim M."/>
            <person name="Park Y.-J."/>
            <person name="Shin J.-H."/>
        </authorList>
    </citation>
    <scope>NUCLEOTIDE SEQUENCE [LARGE SCALE GENOMIC DNA]</scope>
    <source>
        <strain evidence="11 12">KACC 14407</strain>
        <plasmid evidence="11 12">unnamed4</plasmid>
    </source>
</reference>
<accession>A0A6N1AG87</accession>
<dbReference type="Proteomes" id="UP000509702">
    <property type="component" value="Plasmid unnamed4"/>
</dbReference>
<dbReference type="InterPro" id="IPR014729">
    <property type="entry name" value="Rossmann-like_a/b/a_fold"/>
</dbReference>
<comment type="catalytic activity">
    <reaction evidence="7 8">
        <text>deamido-NAD(+) + L-glutamine + ATP + H2O = L-glutamate + AMP + diphosphate + NAD(+) + H(+)</text>
        <dbReference type="Rhea" id="RHEA:24384"/>
        <dbReference type="ChEBI" id="CHEBI:15377"/>
        <dbReference type="ChEBI" id="CHEBI:15378"/>
        <dbReference type="ChEBI" id="CHEBI:29985"/>
        <dbReference type="ChEBI" id="CHEBI:30616"/>
        <dbReference type="ChEBI" id="CHEBI:33019"/>
        <dbReference type="ChEBI" id="CHEBI:57540"/>
        <dbReference type="ChEBI" id="CHEBI:58359"/>
        <dbReference type="ChEBI" id="CHEBI:58437"/>
        <dbReference type="ChEBI" id="CHEBI:456215"/>
        <dbReference type="EC" id="6.3.5.1"/>
    </reaction>
</comment>
<dbReference type="GO" id="GO:0005737">
    <property type="term" value="C:cytoplasm"/>
    <property type="evidence" value="ECO:0007669"/>
    <property type="project" value="InterPro"/>
</dbReference>
<dbReference type="GO" id="GO:0008795">
    <property type="term" value="F:NAD+ synthase activity"/>
    <property type="evidence" value="ECO:0007669"/>
    <property type="project" value="UniProtKB-UniRule"/>
</dbReference>
<evidence type="ECO:0000256" key="5">
    <source>
        <dbReference type="ARBA" id="ARBA00022840"/>
    </source>
</evidence>
<evidence type="ECO:0000256" key="8">
    <source>
        <dbReference type="PIRNR" id="PIRNR006630"/>
    </source>
</evidence>
<dbReference type="KEGG" id="aoz:HUE56_07940"/>
<dbReference type="InterPro" id="IPR003694">
    <property type="entry name" value="NAD_synthase"/>
</dbReference>
<feature type="active site" description="Proton acceptor; for glutaminase activity" evidence="7">
    <location>
        <position position="48"/>
    </location>
</feature>
<feature type="active site" description="Nucleophile; for glutaminase activity" evidence="7">
    <location>
        <position position="154"/>
    </location>
</feature>
<comment type="similarity">
    <text evidence="2 7 8">In the C-terminal section; belongs to the NAD synthetase family.</text>
</comment>
<dbReference type="GO" id="GO:0004359">
    <property type="term" value="F:glutaminase activity"/>
    <property type="evidence" value="ECO:0007669"/>
    <property type="project" value="InterPro"/>
</dbReference>
<feature type="binding site" evidence="7">
    <location>
        <position position="410"/>
    </location>
    <ligand>
        <name>ATP</name>
        <dbReference type="ChEBI" id="CHEBI:30616"/>
    </ligand>
</feature>
<dbReference type="FunFam" id="3.40.50.620:FF:000106">
    <property type="entry name" value="Glutamine-dependent NAD(+) synthetase"/>
    <property type="match status" value="1"/>
</dbReference>
<dbReference type="CDD" id="cd00553">
    <property type="entry name" value="NAD_synthase"/>
    <property type="match status" value="1"/>
</dbReference>
<feature type="binding site" evidence="7">
    <location>
        <position position="186"/>
    </location>
    <ligand>
        <name>L-glutamine</name>
        <dbReference type="ChEBI" id="CHEBI:58359"/>
    </ligand>
</feature>
<evidence type="ECO:0000256" key="1">
    <source>
        <dbReference type="ARBA" id="ARBA00005188"/>
    </source>
</evidence>
<dbReference type="NCBIfam" id="NF010588">
    <property type="entry name" value="PRK13981.1"/>
    <property type="match status" value="1"/>
</dbReference>
<geneLocation type="plasmid" evidence="11 12">
    <name>unnamed4</name>
</geneLocation>
<evidence type="ECO:0000313" key="11">
    <source>
        <dbReference type="EMBL" id="QKS50463.1"/>
    </source>
</evidence>
<dbReference type="Pfam" id="PF02540">
    <property type="entry name" value="NAD_synthase"/>
    <property type="match status" value="1"/>
</dbReference>
<dbReference type="RefSeq" id="WP_149199956.1">
    <property type="nucleotide sequence ID" value="NZ_BSOV01000009.1"/>
</dbReference>
<evidence type="ECO:0000256" key="6">
    <source>
        <dbReference type="ARBA" id="ARBA00023027"/>
    </source>
</evidence>
<dbReference type="AlphaFoldDB" id="A0A6N1AG87"/>
<dbReference type="Pfam" id="PF00795">
    <property type="entry name" value="CN_hydrolase"/>
    <property type="match status" value="1"/>
</dbReference>
<dbReference type="PROSITE" id="PS50263">
    <property type="entry name" value="CN_HYDROLASE"/>
    <property type="match status" value="1"/>
</dbReference>
<dbReference type="Gene3D" id="3.60.110.10">
    <property type="entry name" value="Carbon-nitrogen hydrolase"/>
    <property type="match status" value="1"/>
</dbReference>